<dbReference type="InterPro" id="IPR050283">
    <property type="entry name" value="E-box_TF_Regulators"/>
</dbReference>
<evidence type="ECO:0000256" key="5">
    <source>
        <dbReference type="ARBA" id="ARBA00023242"/>
    </source>
</evidence>
<dbReference type="InterPro" id="IPR036638">
    <property type="entry name" value="HLH_DNA-bd_sf"/>
</dbReference>
<dbReference type="GO" id="GO:0000981">
    <property type="term" value="F:DNA-binding transcription factor activity, RNA polymerase II-specific"/>
    <property type="evidence" value="ECO:0007669"/>
    <property type="project" value="TreeGrafter"/>
</dbReference>
<feature type="region of interest" description="Disordered" evidence="6">
    <location>
        <begin position="1"/>
        <end position="177"/>
    </location>
</feature>
<feature type="region of interest" description="Disordered" evidence="6">
    <location>
        <begin position="279"/>
        <end position="427"/>
    </location>
</feature>
<accession>A0A4U1F4K8</accession>
<evidence type="ECO:0000256" key="4">
    <source>
        <dbReference type="ARBA" id="ARBA00023163"/>
    </source>
</evidence>
<gene>
    <name evidence="8" type="ORF">EI555_001725</name>
</gene>
<dbReference type="PANTHER" id="PTHR23349:SF5">
    <property type="entry name" value="BASIC HELIX-LOOP-HELIX TRANSCRIPTION FACTOR SCLERAXIS"/>
    <property type="match status" value="1"/>
</dbReference>
<dbReference type="AlphaFoldDB" id="A0A4U1F4K8"/>
<dbReference type="PROSITE" id="PS50888">
    <property type="entry name" value="BHLH"/>
    <property type="match status" value="1"/>
</dbReference>
<evidence type="ECO:0000256" key="1">
    <source>
        <dbReference type="ARBA" id="ARBA00004123"/>
    </source>
</evidence>
<reference evidence="9" key="1">
    <citation type="journal article" date="2019" name="IScience">
        <title>Narwhal Genome Reveals Long-Term Low Genetic Diversity despite Current Large Abundance Size.</title>
        <authorList>
            <person name="Westbury M.V."/>
            <person name="Petersen B."/>
            <person name="Garde E."/>
            <person name="Heide-Jorgensen M.P."/>
            <person name="Lorenzen E.D."/>
        </authorList>
    </citation>
    <scope>NUCLEOTIDE SEQUENCE [LARGE SCALE GENOMIC DNA]</scope>
</reference>
<feature type="compositionally biased region" description="Basic and acidic residues" evidence="6">
    <location>
        <begin position="358"/>
        <end position="372"/>
    </location>
</feature>
<dbReference type="InterPro" id="IPR011598">
    <property type="entry name" value="bHLH_dom"/>
</dbReference>
<name>A0A4U1F4K8_MONMO</name>
<protein>
    <recommendedName>
        <fullName evidence="7">BHLH domain-containing protein</fullName>
    </recommendedName>
</protein>
<dbReference type="SMART" id="SM00353">
    <property type="entry name" value="HLH"/>
    <property type="match status" value="1"/>
</dbReference>
<feature type="compositionally biased region" description="Pro residues" evidence="6">
    <location>
        <begin position="247"/>
        <end position="257"/>
    </location>
</feature>
<dbReference type="PANTHER" id="PTHR23349">
    <property type="entry name" value="BASIC HELIX-LOOP-HELIX TRANSCRIPTION FACTOR, TWIST"/>
    <property type="match status" value="1"/>
</dbReference>
<organism evidence="8 9">
    <name type="scientific">Monodon monoceros</name>
    <name type="common">Narwhal</name>
    <name type="synonym">Ceratodon monodon</name>
    <dbReference type="NCBI Taxonomy" id="40151"/>
    <lineage>
        <taxon>Eukaryota</taxon>
        <taxon>Metazoa</taxon>
        <taxon>Chordata</taxon>
        <taxon>Craniata</taxon>
        <taxon>Vertebrata</taxon>
        <taxon>Euteleostomi</taxon>
        <taxon>Mammalia</taxon>
        <taxon>Eutheria</taxon>
        <taxon>Laurasiatheria</taxon>
        <taxon>Artiodactyla</taxon>
        <taxon>Whippomorpha</taxon>
        <taxon>Cetacea</taxon>
        <taxon>Odontoceti</taxon>
        <taxon>Monodontidae</taxon>
        <taxon>Monodon</taxon>
    </lineage>
</organism>
<comment type="subcellular location">
    <subcellularLocation>
        <location evidence="1">Nucleus</location>
    </subcellularLocation>
</comment>
<keyword evidence="2" id="KW-0805">Transcription regulation</keyword>
<evidence type="ECO:0000259" key="7">
    <source>
        <dbReference type="PROSITE" id="PS50888"/>
    </source>
</evidence>
<dbReference type="CDD" id="cd18951">
    <property type="entry name" value="bHLH_TS_scleraxis"/>
    <property type="match status" value="1"/>
</dbReference>
<feature type="non-terminal residue" evidence="8">
    <location>
        <position position="1"/>
    </location>
</feature>
<feature type="domain" description="BHLH" evidence="7">
    <location>
        <begin position="165"/>
        <end position="217"/>
    </location>
</feature>
<dbReference type="GO" id="GO:0032502">
    <property type="term" value="P:developmental process"/>
    <property type="evidence" value="ECO:0007669"/>
    <property type="project" value="TreeGrafter"/>
</dbReference>
<evidence type="ECO:0000313" key="9">
    <source>
        <dbReference type="Proteomes" id="UP000308365"/>
    </source>
</evidence>
<dbReference type="FunFam" id="4.10.280.10:FF:000010">
    <property type="entry name" value="Scleraxis bHLH transcription factor"/>
    <property type="match status" value="1"/>
</dbReference>
<dbReference type="Gene3D" id="4.10.280.10">
    <property type="entry name" value="Helix-loop-helix DNA-binding domain"/>
    <property type="match status" value="1"/>
</dbReference>
<keyword evidence="3" id="KW-0238">DNA-binding</keyword>
<proteinExistence type="predicted"/>
<feature type="compositionally biased region" description="Basic and acidic residues" evidence="6">
    <location>
        <begin position="160"/>
        <end position="177"/>
    </location>
</feature>
<feature type="compositionally biased region" description="Gly residues" evidence="6">
    <location>
        <begin position="147"/>
        <end position="159"/>
    </location>
</feature>
<dbReference type="Proteomes" id="UP000308365">
    <property type="component" value="Unassembled WGS sequence"/>
</dbReference>
<evidence type="ECO:0000313" key="8">
    <source>
        <dbReference type="EMBL" id="TKC44282.1"/>
    </source>
</evidence>
<comment type="caution">
    <text evidence="8">The sequence shown here is derived from an EMBL/GenBank/DDBJ whole genome shotgun (WGS) entry which is preliminary data.</text>
</comment>
<feature type="region of interest" description="Disordered" evidence="6">
    <location>
        <begin position="238"/>
        <end position="263"/>
    </location>
</feature>
<evidence type="ECO:0000256" key="6">
    <source>
        <dbReference type="SAM" id="MobiDB-lite"/>
    </source>
</evidence>
<feature type="compositionally biased region" description="Low complexity" evidence="6">
    <location>
        <begin position="329"/>
        <end position="338"/>
    </location>
</feature>
<keyword evidence="4" id="KW-0804">Transcription</keyword>
<dbReference type="SUPFAM" id="SSF47459">
    <property type="entry name" value="HLH, helix-loop-helix DNA-binding domain"/>
    <property type="match status" value="1"/>
</dbReference>
<sequence>GRAATFLDTHSWSRPLPAATLPPPSTETAAQAAASCNKGGEEAAQPWYHPEGGSHFPRIPQRQQDAPGPFTRQRHARRAAELTAAAGPMSFAMLRSAPPGRYLYPEVSPLSEDEDRGSESSGSDEKPCRVHAARCGLQGARRRAGGRRAGGGGPGPGGRPGREPRQRHTANARERDRTNSVNTAFTALRTLIPTEPADRKLSKIETLRLASSYISHLGNVLLVGEACGDGQPCHSGPAFFHAARSGSPPPPPPPPPARDGENAQPKQICTFCLSNQRKLVSVGRGSSPEREARRMGRPPPPNHPCNPHLPGREGGARGRQSSPAAPVNPRATPSPGRGAARGGGRSWSRRGRAFPGHSPHESPGHRLPRGPDKGTQGQMGEETEAGPTTTWKLGDQTRVGSSNSGHPPCPQGKETQGQWDPLALPLA</sequence>
<dbReference type="EMBL" id="RWIC01000405">
    <property type="protein sequence ID" value="TKC44282.1"/>
    <property type="molecule type" value="Genomic_DNA"/>
</dbReference>
<evidence type="ECO:0000256" key="2">
    <source>
        <dbReference type="ARBA" id="ARBA00023015"/>
    </source>
</evidence>
<keyword evidence="5" id="KW-0539">Nucleus</keyword>
<dbReference type="Pfam" id="PF00010">
    <property type="entry name" value="HLH"/>
    <property type="match status" value="1"/>
</dbReference>
<dbReference type="GO" id="GO:0005634">
    <property type="term" value="C:nucleus"/>
    <property type="evidence" value="ECO:0007669"/>
    <property type="project" value="UniProtKB-SubCell"/>
</dbReference>
<dbReference type="GO" id="GO:0000977">
    <property type="term" value="F:RNA polymerase II transcription regulatory region sequence-specific DNA binding"/>
    <property type="evidence" value="ECO:0007669"/>
    <property type="project" value="TreeGrafter"/>
</dbReference>
<dbReference type="GO" id="GO:0046983">
    <property type="term" value="F:protein dimerization activity"/>
    <property type="evidence" value="ECO:0007669"/>
    <property type="project" value="InterPro"/>
</dbReference>
<evidence type="ECO:0000256" key="3">
    <source>
        <dbReference type="ARBA" id="ARBA00023125"/>
    </source>
</evidence>